<evidence type="ECO:0000313" key="2">
    <source>
        <dbReference type="Proteomes" id="UP000789702"/>
    </source>
</evidence>
<comment type="caution">
    <text evidence="1">The sequence shown here is derived from an EMBL/GenBank/DDBJ whole genome shotgun (WGS) entry which is preliminary data.</text>
</comment>
<proteinExistence type="predicted"/>
<protein>
    <submittedName>
        <fullName evidence="1">2637_t:CDS:1</fullName>
    </submittedName>
</protein>
<reference evidence="1" key="1">
    <citation type="submission" date="2021-06" db="EMBL/GenBank/DDBJ databases">
        <authorList>
            <person name="Kallberg Y."/>
            <person name="Tangrot J."/>
            <person name="Rosling A."/>
        </authorList>
    </citation>
    <scope>NUCLEOTIDE SEQUENCE</scope>
    <source>
        <strain evidence="1">IL203A</strain>
    </source>
</reference>
<keyword evidence="2" id="KW-1185">Reference proteome</keyword>
<organism evidence="1 2">
    <name type="scientific">Dentiscutata heterogama</name>
    <dbReference type="NCBI Taxonomy" id="1316150"/>
    <lineage>
        <taxon>Eukaryota</taxon>
        <taxon>Fungi</taxon>
        <taxon>Fungi incertae sedis</taxon>
        <taxon>Mucoromycota</taxon>
        <taxon>Glomeromycotina</taxon>
        <taxon>Glomeromycetes</taxon>
        <taxon>Diversisporales</taxon>
        <taxon>Gigasporaceae</taxon>
        <taxon>Dentiscutata</taxon>
    </lineage>
</organism>
<dbReference type="Proteomes" id="UP000789702">
    <property type="component" value="Unassembled WGS sequence"/>
</dbReference>
<dbReference type="EMBL" id="CAJVPU010017680">
    <property type="protein sequence ID" value="CAG8661000.1"/>
    <property type="molecule type" value="Genomic_DNA"/>
</dbReference>
<name>A0ACA9NMS4_9GLOM</name>
<sequence length="59" mass="6600">MFCTSCSRTLSSNAFVLDSKSNKICAKCLITKAEKRAEKKAKNANVEDIPMKKISFKEI</sequence>
<gene>
    <name evidence="1" type="ORF">DHETER_LOCUS9751</name>
</gene>
<feature type="non-terminal residue" evidence="1">
    <location>
        <position position="59"/>
    </location>
</feature>
<accession>A0ACA9NMS4</accession>
<evidence type="ECO:0000313" key="1">
    <source>
        <dbReference type="EMBL" id="CAG8661000.1"/>
    </source>
</evidence>